<evidence type="ECO:0000313" key="1">
    <source>
        <dbReference type="EMBL" id="EMF81502.1"/>
    </source>
</evidence>
<evidence type="ECO:0000313" key="2">
    <source>
        <dbReference type="Proteomes" id="UP000011770"/>
    </source>
</evidence>
<dbReference type="Proteomes" id="UP000011770">
    <property type="component" value="Unassembled WGS sequence"/>
</dbReference>
<reference evidence="1 2" key="1">
    <citation type="submission" date="2013-01" db="EMBL/GenBank/DDBJ databases">
        <authorList>
            <person name="Harkins D.M."/>
            <person name="Durkin A.S."/>
            <person name="Brinkac L.M."/>
            <person name="Haft D.H."/>
            <person name="Selengut J.D."/>
            <person name="Sanka R."/>
            <person name="DePew J."/>
            <person name="Purushe J."/>
            <person name="Tulsiani S.M."/>
            <person name="Graham G.C."/>
            <person name="Burns M.-A."/>
            <person name="Dohnt M.F."/>
            <person name="Smythe L.D."/>
            <person name="McKay D.B."/>
            <person name="Craig S.B."/>
            <person name="Vinetz J.M."/>
            <person name="Sutton G.G."/>
            <person name="Nierman W.C."/>
            <person name="Fouts D.E."/>
        </authorList>
    </citation>
    <scope>NUCLEOTIDE SEQUENCE [LARGE SCALE GENOMIC DNA]</scope>
    <source>
        <strain evidence="1 2">LT2116</strain>
    </source>
</reference>
<organism evidence="1 2">
    <name type="scientific">Leptospira weilii serovar Topaz str. LT2116</name>
    <dbReference type="NCBI Taxonomy" id="1088540"/>
    <lineage>
        <taxon>Bacteria</taxon>
        <taxon>Pseudomonadati</taxon>
        <taxon>Spirochaetota</taxon>
        <taxon>Spirochaetia</taxon>
        <taxon>Leptospirales</taxon>
        <taxon>Leptospiraceae</taxon>
        <taxon>Leptospira</taxon>
    </lineage>
</organism>
<accession>M3FMA5</accession>
<comment type="caution">
    <text evidence="1">The sequence shown here is derived from an EMBL/GenBank/DDBJ whole genome shotgun (WGS) entry which is preliminary data.</text>
</comment>
<dbReference type="AlphaFoldDB" id="M3FMA5"/>
<dbReference type="EMBL" id="AHOR02000035">
    <property type="protein sequence ID" value="EMF81502.1"/>
    <property type="molecule type" value="Genomic_DNA"/>
</dbReference>
<name>M3FMA5_9LEPT</name>
<sequence length="48" mass="6246">MWNYYTRSKTSFFWNQKSNRFEAIFLMYRIDFKMEIEQSHTEYSFWKE</sequence>
<gene>
    <name evidence="1" type="ORF">LEP1GSC188_4965</name>
</gene>
<proteinExistence type="predicted"/>
<protein>
    <submittedName>
        <fullName evidence="1">Uncharacterized protein</fullName>
    </submittedName>
</protein>